<comment type="similarity">
    <text evidence="7">Belongs to the aspartate/glutamate racemases family.</text>
</comment>
<comment type="function">
    <text evidence="7">Provides the (R)-glutamate required for cell wall biosynthesis.</text>
</comment>
<gene>
    <name evidence="7 8" type="primary">murI</name>
    <name evidence="8" type="ORF">OVY01_11230</name>
</gene>
<organism evidence="8 9">
    <name type="scientific">Robbsia betulipollinis</name>
    <dbReference type="NCBI Taxonomy" id="2981849"/>
    <lineage>
        <taxon>Bacteria</taxon>
        <taxon>Pseudomonadati</taxon>
        <taxon>Pseudomonadota</taxon>
        <taxon>Betaproteobacteria</taxon>
        <taxon>Burkholderiales</taxon>
        <taxon>Burkholderiaceae</taxon>
        <taxon>Robbsia</taxon>
    </lineage>
</organism>
<comment type="caution">
    <text evidence="8">The sequence shown here is derived from an EMBL/GenBank/DDBJ whole genome shotgun (WGS) entry which is preliminary data.</text>
</comment>
<dbReference type="Pfam" id="PF01177">
    <property type="entry name" value="Asp_Glu_race"/>
    <property type="match status" value="1"/>
</dbReference>
<dbReference type="HAMAP" id="MF_00258">
    <property type="entry name" value="Glu_racemase"/>
    <property type="match status" value="1"/>
</dbReference>
<dbReference type="SUPFAM" id="SSF53681">
    <property type="entry name" value="Aspartate/glutamate racemase"/>
    <property type="match status" value="2"/>
</dbReference>
<evidence type="ECO:0000256" key="5">
    <source>
        <dbReference type="ARBA" id="ARBA00023235"/>
    </source>
</evidence>
<dbReference type="Gene3D" id="3.40.50.1860">
    <property type="match status" value="2"/>
</dbReference>
<feature type="binding site" evidence="7">
    <location>
        <begin position="13"/>
        <end position="14"/>
    </location>
    <ligand>
        <name>substrate</name>
    </ligand>
</feature>
<feature type="binding site" evidence="7">
    <location>
        <begin position="77"/>
        <end position="78"/>
    </location>
    <ligand>
        <name>substrate</name>
    </ligand>
</feature>
<dbReference type="PANTHER" id="PTHR21198:SF2">
    <property type="entry name" value="GLUTAMATE RACEMASE"/>
    <property type="match status" value="1"/>
</dbReference>
<dbReference type="RefSeq" id="WP_267847511.1">
    <property type="nucleotide sequence ID" value="NZ_JAPMXC010000001.1"/>
</dbReference>
<protein>
    <recommendedName>
        <fullName evidence="2 7">Glutamate racemase</fullName>
        <ecNumber evidence="2 7">5.1.1.3</ecNumber>
    </recommendedName>
</protein>
<feature type="binding site" evidence="7">
    <location>
        <begin position="45"/>
        <end position="46"/>
    </location>
    <ligand>
        <name>substrate</name>
    </ligand>
</feature>
<evidence type="ECO:0000256" key="6">
    <source>
        <dbReference type="ARBA" id="ARBA00023316"/>
    </source>
</evidence>
<keyword evidence="9" id="KW-1185">Reference proteome</keyword>
<dbReference type="Proteomes" id="UP001082899">
    <property type="component" value="Unassembled WGS sequence"/>
</dbReference>
<evidence type="ECO:0000256" key="7">
    <source>
        <dbReference type="HAMAP-Rule" id="MF_00258"/>
    </source>
</evidence>
<proteinExistence type="inferred from homology"/>
<keyword evidence="5 7" id="KW-0413">Isomerase</keyword>
<comment type="catalytic activity">
    <reaction evidence="1 7">
        <text>L-glutamate = D-glutamate</text>
        <dbReference type="Rhea" id="RHEA:12813"/>
        <dbReference type="ChEBI" id="CHEBI:29985"/>
        <dbReference type="ChEBI" id="CHEBI:29986"/>
        <dbReference type="EC" id="5.1.1.3"/>
    </reaction>
</comment>
<sequence>MRTEGAAPVGVFDSGVGGLSVLRAIRQALPGESLVYCADSRYAPYGARSDAFLIDRSLAIGHWLVAQGAKALVVACNTATTVAIAALRAALTVPIVGVEPGIKPASQASRSRVAGVLATAATLRSDKFQHLLATHAGDCRLVCVAGVGLVEAIERGDTGSPTLAALLEGYLQPMLDAGADTLALGCTHYPFLIPLIRSLTGERLRIIDNSMPVARQLGRLLDARGLRAPAAPVGAAPSEAALTLLSTGSTHALDGLARVALSGTMVPAAVRDIPSVLSAADGPYGGHFPAHHAV</sequence>
<dbReference type="InterPro" id="IPR015942">
    <property type="entry name" value="Asp/Glu/hydantoin_racemase"/>
</dbReference>
<evidence type="ECO:0000256" key="1">
    <source>
        <dbReference type="ARBA" id="ARBA00001602"/>
    </source>
</evidence>
<evidence type="ECO:0000256" key="4">
    <source>
        <dbReference type="ARBA" id="ARBA00022984"/>
    </source>
</evidence>
<feature type="binding site" evidence="7">
    <location>
        <begin position="187"/>
        <end position="188"/>
    </location>
    <ligand>
        <name>substrate</name>
    </ligand>
</feature>
<keyword evidence="6 7" id="KW-0961">Cell wall biogenesis/degradation</keyword>
<evidence type="ECO:0000256" key="2">
    <source>
        <dbReference type="ARBA" id="ARBA00013090"/>
    </source>
</evidence>
<dbReference type="NCBIfam" id="TIGR00067">
    <property type="entry name" value="glut_race"/>
    <property type="match status" value="1"/>
</dbReference>
<dbReference type="EC" id="5.1.1.3" evidence="2 7"/>
<dbReference type="InterPro" id="IPR001920">
    <property type="entry name" value="Asp/Glu_race"/>
</dbReference>
<name>A0ABT3ZMR7_9BURK</name>
<dbReference type="PANTHER" id="PTHR21198">
    <property type="entry name" value="GLUTAMATE RACEMASE"/>
    <property type="match status" value="1"/>
</dbReference>
<comment type="pathway">
    <text evidence="7">Cell wall biogenesis; peptidoglycan biosynthesis.</text>
</comment>
<dbReference type="PROSITE" id="PS00923">
    <property type="entry name" value="ASP_GLU_RACEMASE_1"/>
    <property type="match status" value="1"/>
</dbReference>
<feature type="active site" description="Proton donor/acceptor" evidence="7">
    <location>
        <position position="76"/>
    </location>
</feature>
<dbReference type="InterPro" id="IPR004391">
    <property type="entry name" value="Glu_race"/>
</dbReference>
<keyword evidence="3 7" id="KW-0133">Cell shape</keyword>
<dbReference type="InterPro" id="IPR018187">
    <property type="entry name" value="Asp/Glu_racemase_AS_1"/>
</dbReference>
<feature type="active site" description="Proton donor/acceptor" evidence="7">
    <location>
        <position position="186"/>
    </location>
</feature>
<accession>A0ABT3ZMR7</accession>
<evidence type="ECO:0000313" key="8">
    <source>
        <dbReference type="EMBL" id="MCY0387796.1"/>
    </source>
</evidence>
<dbReference type="GO" id="GO:0008881">
    <property type="term" value="F:glutamate racemase activity"/>
    <property type="evidence" value="ECO:0007669"/>
    <property type="project" value="UniProtKB-EC"/>
</dbReference>
<evidence type="ECO:0000256" key="3">
    <source>
        <dbReference type="ARBA" id="ARBA00022960"/>
    </source>
</evidence>
<keyword evidence="4 7" id="KW-0573">Peptidoglycan synthesis</keyword>
<reference evidence="8" key="1">
    <citation type="submission" date="2022-11" db="EMBL/GenBank/DDBJ databases">
        <title>Robbsia betulipollinis sp. nov., isolated from pollen of birch (Betula pendula).</title>
        <authorList>
            <person name="Shi H."/>
            <person name="Ambika Manirajan B."/>
            <person name="Ratering S."/>
            <person name="Geissler-Plaum R."/>
            <person name="Schnell S."/>
        </authorList>
    </citation>
    <scope>NUCLEOTIDE SEQUENCE</scope>
    <source>
        <strain evidence="8">Bb-Pol-6</strain>
    </source>
</reference>
<evidence type="ECO:0000313" key="9">
    <source>
        <dbReference type="Proteomes" id="UP001082899"/>
    </source>
</evidence>
<dbReference type="EMBL" id="JAPMXC010000001">
    <property type="protein sequence ID" value="MCY0387796.1"/>
    <property type="molecule type" value="Genomic_DNA"/>
</dbReference>